<evidence type="ECO:0000256" key="1">
    <source>
        <dbReference type="SAM" id="MobiDB-lite"/>
    </source>
</evidence>
<dbReference type="EMBL" id="JAFJMO010000003">
    <property type="protein sequence ID" value="KAJ8282105.1"/>
    <property type="molecule type" value="Genomic_DNA"/>
</dbReference>
<feature type="region of interest" description="Disordered" evidence="1">
    <location>
        <begin position="1"/>
        <end position="72"/>
    </location>
</feature>
<sequence>QTASRCTGVRTLLLLPHTRQGGRDKDAHTISRERERKREREKGTVREREREREGERGSQREREKGRERERERVDGLKVSFTECAGRWCFLPSTENHLDRGHTQTRACSHTLTHSHIHTQASARGRARSERWNVLRGLRGLEEPESRRSIKPTAPRHLFLQTAGSERTPHVGRGVPLAHRPGLLQLLLGPG</sequence>
<dbReference type="Proteomes" id="UP001152803">
    <property type="component" value="Unassembled WGS sequence"/>
</dbReference>
<organism evidence="2 3">
    <name type="scientific">Conger conger</name>
    <name type="common">Conger eel</name>
    <name type="synonym">Muraena conger</name>
    <dbReference type="NCBI Taxonomy" id="82655"/>
    <lineage>
        <taxon>Eukaryota</taxon>
        <taxon>Metazoa</taxon>
        <taxon>Chordata</taxon>
        <taxon>Craniata</taxon>
        <taxon>Vertebrata</taxon>
        <taxon>Euteleostomi</taxon>
        <taxon>Actinopterygii</taxon>
        <taxon>Neopterygii</taxon>
        <taxon>Teleostei</taxon>
        <taxon>Anguilliformes</taxon>
        <taxon>Congridae</taxon>
        <taxon>Conger</taxon>
    </lineage>
</organism>
<keyword evidence="3" id="KW-1185">Reference proteome</keyword>
<gene>
    <name evidence="2" type="ORF">COCON_G00046240</name>
</gene>
<feature type="non-terminal residue" evidence="2">
    <location>
        <position position="1"/>
    </location>
</feature>
<comment type="caution">
    <text evidence="2">The sequence shown here is derived from an EMBL/GenBank/DDBJ whole genome shotgun (WGS) entry which is preliminary data.</text>
</comment>
<name>A0A9Q1I527_CONCO</name>
<proteinExistence type="predicted"/>
<evidence type="ECO:0000313" key="3">
    <source>
        <dbReference type="Proteomes" id="UP001152803"/>
    </source>
</evidence>
<feature type="compositionally biased region" description="Basic and acidic residues" evidence="1">
    <location>
        <begin position="21"/>
        <end position="72"/>
    </location>
</feature>
<protein>
    <submittedName>
        <fullName evidence="2">Uncharacterized protein</fullName>
    </submittedName>
</protein>
<evidence type="ECO:0000313" key="2">
    <source>
        <dbReference type="EMBL" id="KAJ8282105.1"/>
    </source>
</evidence>
<reference evidence="2" key="1">
    <citation type="journal article" date="2023" name="Science">
        <title>Genome structures resolve the early diversification of teleost fishes.</title>
        <authorList>
            <person name="Parey E."/>
            <person name="Louis A."/>
            <person name="Montfort J."/>
            <person name="Bouchez O."/>
            <person name="Roques C."/>
            <person name="Iampietro C."/>
            <person name="Lluch J."/>
            <person name="Castinel A."/>
            <person name="Donnadieu C."/>
            <person name="Desvignes T."/>
            <person name="Floi Bucao C."/>
            <person name="Jouanno E."/>
            <person name="Wen M."/>
            <person name="Mejri S."/>
            <person name="Dirks R."/>
            <person name="Jansen H."/>
            <person name="Henkel C."/>
            <person name="Chen W.J."/>
            <person name="Zahm M."/>
            <person name="Cabau C."/>
            <person name="Klopp C."/>
            <person name="Thompson A.W."/>
            <person name="Robinson-Rechavi M."/>
            <person name="Braasch I."/>
            <person name="Lecointre G."/>
            <person name="Bobe J."/>
            <person name="Postlethwait J.H."/>
            <person name="Berthelot C."/>
            <person name="Roest Crollius H."/>
            <person name="Guiguen Y."/>
        </authorList>
    </citation>
    <scope>NUCLEOTIDE SEQUENCE</scope>
    <source>
        <strain evidence="2">Concon-B</strain>
    </source>
</reference>
<accession>A0A9Q1I527</accession>
<dbReference type="AlphaFoldDB" id="A0A9Q1I527"/>